<organism evidence="1 3">
    <name type="scientific">Chitinophaga sancti</name>
    <dbReference type="NCBI Taxonomy" id="1004"/>
    <lineage>
        <taxon>Bacteria</taxon>
        <taxon>Pseudomonadati</taxon>
        <taxon>Bacteroidota</taxon>
        <taxon>Chitinophagia</taxon>
        <taxon>Chitinophagales</taxon>
        <taxon>Chitinophagaceae</taxon>
        <taxon>Chitinophaga</taxon>
    </lineage>
</organism>
<evidence type="ECO:0000313" key="2">
    <source>
        <dbReference type="EMBL" id="WQG90465.1"/>
    </source>
</evidence>
<name>A0A1K1SM54_9BACT</name>
<keyword evidence="4" id="KW-1185">Reference proteome</keyword>
<dbReference type="EMBL" id="FPIZ01000026">
    <property type="protein sequence ID" value="SFW85374.1"/>
    <property type="molecule type" value="Genomic_DNA"/>
</dbReference>
<dbReference type="STRING" id="1004.SAMN05661012_05723"/>
<proteinExistence type="predicted"/>
<protein>
    <submittedName>
        <fullName evidence="1">Uncharacterized protein</fullName>
    </submittedName>
</protein>
<sequence>MSNEPTFLELYSQHSSLPMRLITPTFGRIPPDRLAQFGLTHRKPHYFLVFMLAGHTSHGIDLKRIDIRAKELPRERK</sequence>
<reference evidence="1 3" key="1">
    <citation type="submission" date="2016-11" db="EMBL/GenBank/DDBJ databases">
        <authorList>
            <person name="Jaros S."/>
            <person name="Januszkiewicz K."/>
            <person name="Wedrychowicz H."/>
        </authorList>
    </citation>
    <scope>NUCLEOTIDE SEQUENCE [LARGE SCALE GENOMIC DNA]</scope>
    <source>
        <strain evidence="1 3">DSM 784</strain>
    </source>
</reference>
<accession>A0A1K1SM54</accession>
<dbReference type="Proteomes" id="UP000183788">
    <property type="component" value="Unassembled WGS sequence"/>
</dbReference>
<dbReference type="Proteomes" id="UP001326715">
    <property type="component" value="Chromosome"/>
</dbReference>
<gene>
    <name evidence="1" type="ORF">SAMN05661012_05723</name>
    <name evidence="2" type="ORF">SR876_03080</name>
</gene>
<dbReference type="AlphaFoldDB" id="A0A1K1SM54"/>
<dbReference type="EMBL" id="CP140154">
    <property type="protein sequence ID" value="WQG90465.1"/>
    <property type="molecule type" value="Genomic_DNA"/>
</dbReference>
<evidence type="ECO:0000313" key="1">
    <source>
        <dbReference type="EMBL" id="SFW85374.1"/>
    </source>
</evidence>
<reference evidence="2 4" key="2">
    <citation type="submission" date="2023-11" db="EMBL/GenBank/DDBJ databases">
        <title>MicrobeMod: A computational toolkit for identifying prokaryotic methylation and restriction-modification with nanopore sequencing.</title>
        <authorList>
            <person name="Crits-Christoph A."/>
            <person name="Kang S.C."/>
            <person name="Lee H."/>
            <person name="Ostrov N."/>
        </authorList>
    </citation>
    <scope>NUCLEOTIDE SEQUENCE [LARGE SCALE GENOMIC DNA]</scope>
    <source>
        <strain evidence="2 4">ATCC 23090</strain>
    </source>
</reference>
<dbReference type="RefSeq" id="WP_072365007.1">
    <property type="nucleotide sequence ID" value="NZ_CP139972.1"/>
</dbReference>
<evidence type="ECO:0000313" key="4">
    <source>
        <dbReference type="Proteomes" id="UP001326715"/>
    </source>
</evidence>
<evidence type="ECO:0000313" key="3">
    <source>
        <dbReference type="Proteomes" id="UP000183788"/>
    </source>
</evidence>